<accession>A0AAD6HRS6</accession>
<reference evidence="3" key="2">
    <citation type="submission" date="2023-01" db="EMBL/GenBank/DDBJ databases">
        <authorList>
            <person name="Petersen C."/>
        </authorList>
    </citation>
    <scope>NUCLEOTIDE SEQUENCE</scope>
    <source>
        <strain evidence="3">IBT 17514</strain>
    </source>
</reference>
<gene>
    <name evidence="3" type="ORF">N7493_002380</name>
</gene>
<sequence length="818" mass="86298">MHFPSLFSYCSLLAYAHAHVVDTRHVGKAHQDAHFNRAVHAPYDKKSGTSGLHIPSPVASVDVSLDISISADVTASDDASYWLADITHQGIAAFNTNPSNYTVFRNVKDYGAVGDGVTDDTAAINSAISSGGRFGPSSGETSTTTPAIVYFPAGTYLISTSIIDYYFTQLIGNPNDLPVIKATSGFTGLGLIDGDQYQSSGDQGWTSTNVFFRQIRNLKLDLTNIAATTSATGIHWPTAQATSIQNVEIIMSSDSGTQHQGLFIENGSGGFLNDIVTTGGLYGANIGNQQFTMRNLTINNAVTAVSQIWSWGWTYQGLNINNCTTAISINNGGSGDQLVGSVNVIDSSISDCSTFVTTAWESSTWSNGSLILENISLEDVSVAVEGPSGTVLAGSSGSTTISAWGEGHKYTPDGPNNFQGSFTAPSRPSALLASGSTSYYTKSKPQYAASPTSSFVSIRSAGATGDGTTDDTTAINSALTSAASSGSIVFFDQGTYKVTNTIYFPPGLRVVGEAYPVIMASGSTFADMSTPIPVVQVGKSGDSGSIEWSDMIISTQGSTPGAVLIEWNLAAELGSGMWDVHTRIGGFDGSDQQVAQCPTSAAVSATCEVAYMSMHITTSASGVYMENNWLWTADHDIDDPDNTRVSVYSGRGLLVEGTTIWLYGTAVEHHSLYQYEFAGATSVVAGFIQTETPYYQPDPDAANSPYPTNSTLFDPDYSTCLSGNCDALGLRILDSTNILIYGAGLYSFFDNYSTSCSDFPTEDCQSEIFSIEGTNTGLTVYNLNTVGVTNMIVESGTSLALASDNGAEYGGTIAYFTL</sequence>
<dbReference type="Gene3D" id="2.160.20.10">
    <property type="entry name" value="Single-stranded right-handed beta-helix, Pectin lyase-like"/>
    <property type="match status" value="2"/>
</dbReference>
<evidence type="ECO:0000259" key="2">
    <source>
        <dbReference type="Pfam" id="PF12708"/>
    </source>
</evidence>
<dbReference type="PANTHER" id="PTHR33928">
    <property type="entry name" value="POLYGALACTURONASE QRT3"/>
    <property type="match status" value="1"/>
</dbReference>
<feature type="domain" description="Rhamnogalacturonase A/B/Epimerase-like pectate lyase" evidence="2">
    <location>
        <begin position="455"/>
        <end position="523"/>
    </location>
</feature>
<organism evidence="3 4">
    <name type="scientific">Penicillium malachiteum</name>
    <dbReference type="NCBI Taxonomy" id="1324776"/>
    <lineage>
        <taxon>Eukaryota</taxon>
        <taxon>Fungi</taxon>
        <taxon>Dikarya</taxon>
        <taxon>Ascomycota</taxon>
        <taxon>Pezizomycotina</taxon>
        <taxon>Eurotiomycetes</taxon>
        <taxon>Eurotiomycetidae</taxon>
        <taxon>Eurotiales</taxon>
        <taxon>Aspergillaceae</taxon>
        <taxon>Penicillium</taxon>
    </lineage>
</organism>
<dbReference type="FunFam" id="2.160.20.10:FF:000026">
    <property type="entry name" value="Exo-beta-1,3-glucanase Exg0"/>
    <property type="match status" value="1"/>
</dbReference>
<dbReference type="InterPro" id="IPR039279">
    <property type="entry name" value="QRT3-like"/>
</dbReference>
<dbReference type="EMBL" id="JAQJAN010000003">
    <property type="protein sequence ID" value="KAJ5733594.1"/>
    <property type="molecule type" value="Genomic_DNA"/>
</dbReference>
<dbReference type="GO" id="GO:0016829">
    <property type="term" value="F:lyase activity"/>
    <property type="evidence" value="ECO:0007669"/>
    <property type="project" value="UniProtKB-KW"/>
</dbReference>
<dbReference type="InterPro" id="IPR011050">
    <property type="entry name" value="Pectin_lyase_fold/virulence"/>
</dbReference>
<dbReference type="InterPro" id="IPR012334">
    <property type="entry name" value="Pectin_lyas_fold"/>
</dbReference>
<dbReference type="Pfam" id="PF12708">
    <property type="entry name" value="Pect-lyase_RHGA_epim"/>
    <property type="match status" value="2"/>
</dbReference>
<dbReference type="PANTHER" id="PTHR33928:SF2">
    <property type="entry name" value="PECTATE LYASE SUPERFAMILY PROTEIN DOMAIN-CONTAINING PROTEIN-RELATED"/>
    <property type="match status" value="1"/>
</dbReference>
<dbReference type="GO" id="GO:0004650">
    <property type="term" value="F:polygalacturonase activity"/>
    <property type="evidence" value="ECO:0007669"/>
    <property type="project" value="InterPro"/>
</dbReference>
<dbReference type="SUPFAM" id="SSF51126">
    <property type="entry name" value="Pectin lyase-like"/>
    <property type="match status" value="2"/>
</dbReference>
<dbReference type="Proteomes" id="UP001215712">
    <property type="component" value="Unassembled WGS sequence"/>
</dbReference>
<dbReference type="CDD" id="cd23668">
    <property type="entry name" value="GH55_beta13glucanase-like"/>
    <property type="match status" value="1"/>
</dbReference>
<evidence type="ECO:0000256" key="1">
    <source>
        <dbReference type="SAM" id="SignalP"/>
    </source>
</evidence>
<evidence type="ECO:0000313" key="3">
    <source>
        <dbReference type="EMBL" id="KAJ5733594.1"/>
    </source>
</evidence>
<keyword evidence="1" id="KW-0732">Signal</keyword>
<proteinExistence type="predicted"/>
<comment type="caution">
    <text evidence="3">The sequence shown here is derived from an EMBL/GenBank/DDBJ whole genome shotgun (WGS) entry which is preliminary data.</text>
</comment>
<feature type="chain" id="PRO_5042297674" evidence="1">
    <location>
        <begin position="19"/>
        <end position="818"/>
    </location>
</feature>
<feature type="domain" description="Rhamnogalacturonase A/B/Epimerase-like pectate lyase" evidence="2">
    <location>
        <begin position="104"/>
        <end position="327"/>
    </location>
</feature>
<dbReference type="AlphaFoldDB" id="A0AAD6HRS6"/>
<feature type="signal peptide" evidence="1">
    <location>
        <begin position="1"/>
        <end position="18"/>
    </location>
</feature>
<reference evidence="3" key="1">
    <citation type="journal article" date="2023" name="IMA Fungus">
        <title>Comparative genomic study of the Penicillium genus elucidates a diverse pangenome and 15 lateral gene transfer events.</title>
        <authorList>
            <person name="Petersen C."/>
            <person name="Sorensen T."/>
            <person name="Nielsen M.R."/>
            <person name="Sondergaard T.E."/>
            <person name="Sorensen J.L."/>
            <person name="Fitzpatrick D.A."/>
            <person name="Frisvad J.C."/>
            <person name="Nielsen K.L."/>
        </authorList>
    </citation>
    <scope>NUCLEOTIDE SEQUENCE</scope>
    <source>
        <strain evidence="3">IBT 17514</strain>
    </source>
</reference>
<dbReference type="InterPro" id="IPR024535">
    <property type="entry name" value="RHGA/B-epi-like_pectate_lyase"/>
</dbReference>
<evidence type="ECO:0000313" key="4">
    <source>
        <dbReference type="Proteomes" id="UP001215712"/>
    </source>
</evidence>
<keyword evidence="4" id="KW-1185">Reference proteome</keyword>
<dbReference type="FunFam" id="2.160.20.10:FF:000023">
    <property type="entry name" value="Exo-beta-1,3-glucanase Exg0"/>
    <property type="match status" value="1"/>
</dbReference>
<protein>
    <submittedName>
        <fullName evidence="3">Pectin lyase fold/virulence factor</fullName>
    </submittedName>
</protein>
<name>A0AAD6HRS6_9EURO</name>
<keyword evidence="3" id="KW-0456">Lyase</keyword>